<dbReference type="Proteomes" id="UP000601435">
    <property type="component" value="Unassembled WGS sequence"/>
</dbReference>
<feature type="transmembrane region" description="Helical" evidence="1">
    <location>
        <begin position="41"/>
        <end position="61"/>
    </location>
</feature>
<evidence type="ECO:0000256" key="1">
    <source>
        <dbReference type="SAM" id="Phobius"/>
    </source>
</evidence>
<comment type="caution">
    <text evidence="2">The sequence shown here is derived from an EMBL/GenBank/DDBJ whole genome shotgun (WGS) entry which is preliminary data.</text>
</comment>
<dbReference type="AlphaFoldDB" id="A0A813ANS5"/>
<name>A0A813ANS5_9DINO</name>
<keyword evidence="1" id="KW-1133">Transmembrane helix</keyword>
<evidence type="ECO:0000313" key="3">
    <source>
        <dbReference type="Proteomes" id="UP000601435"/>
    </source>
</evidence>
<dbReference type="OrthoDB" id="10284031at2759"/>
<protein>
    <submittedName>
        <fullName evidence="2">Uncharacterized protein</fullName>
    </submittedName>
</protein>
<evidence type="ECO:0000313" key="2">
    <source>
        <dbReference type="EMBL" id="CAE7870880.1"/>
    </source>
</evidence>
<accession>A0A813ANS5</accession>
<gene>
    <name evidence="2" type="ORF">SNEC2469_LOCUS28146</name>
</gene>
<sequence length="123" mass="13942">MPKVIGNRFTRRSRLRSSRASSHAWRKFLVPLQGSVKPSSWSSLGFMTTVVPVATLIGLSMQMRKLSRERSPPSYRASTTVLCRRQRVKLTNNGFWKKDSRNPLRVKLGAIGAARRTSSRCTH</sequence>
<proteinExistence type="predicted"/>
<keyword evidence="1" id="KW-0812">Transmembrane</keyword>
<dbReference type="EMBL" id="CAJNJA010060503">
    <property type="protein sequence ID" value="CAE7870880.1"/>
    <property type="molecule type" value="Genomic_DNA"/>
</dbReference>
<keyword evidence="1" id="KW-0472">Membrane</keyword>
<keyword evidence="3" id="KW-1185">Reference proteome</keyword>
<organism evidence="2 3">
    <name type="scientific">Symbiodinium necroappetens</name>
    <dbReference type="NCBI Taxonomy" id="1628268"/>
    <lineage>
        <taxon>Eukaryota</taxon>
        <taxon>Sar</taxon>
        <taxon>Alveolata</taxon>
        <taxon>Dinophyceae</taxon>
        <taxon>Suessiales</taxon>
        <taxon>Symbiodiniaceae</taxon>
        <taxon>Symbiodinium</taxon>
    </lineage>
</organism>
<reference evidence="2" key="1">
    <citation type="submission" date="2021-02" db="EMBL/GenBank/DDBJ databases">
        <authorList>
            <person name="Dougan E. K."/>
            <person name="Rhodes N."/>
            <person name="Thang M."/>
            <person name="Chan C."/>
        </authorList>
    </citation>
    <scope>NUCLEOTIDE SEQUENCE</scope>
</reference>